<dbReference type="AlphaFoldDB" id="A0A4P8EEA3"/>
<dbReference type="RefSeq" id="WP_137192711.1">
    <property type="nucleotide sequence ID" value="NZ_CP039964.1"/>
</dbReference>
<keyword evidence="2" id="KW-1185">Reference proteome</keyword>
<gene>
    <name evidence="1" type="ORF">EOK75_04180</name>
</gene>
<dbReference type="OrthoDB" id="8016560at2"/>
<name>A0A4P8EEA3_9RHOB</name>
<accession>A0A4P8EEA3</accession>
<dbReference type="SUPFAM" id="SSF52799">
    <property type="entry name" value="(Phosphotyrosine protein) phosphatases II"/>
    <property type="match status" value="1"/>
</dbReference>
<dbReference type="Gene3D" id="3.90.190.10">
    <property type="entry name" value="Protein tyrosine phosphatase superfamily"/>
    <property type="match status" value="1"/>
</dbReference>
<evidence type="ECO:0000313" key="2">
    <source>
        <dbReference type="Proteomes" id="UP000298631"/>
    </source>
</evidence>
<dbReference type="Proteomes" id="UP000298631">
    <property type="component" value="Chromosome"/>
</dbReference>
<protein>
    <submittedName>
        <fullName evidence="1">Dual specificity protein phosphatase family protein</fullName>
    </submittedName>
</protein>
<dbReference type="InterPro" id="IPR029021">
    <property type="entry name" value="Prot-tyrosine_phosphatase-like"/>
</dbReference>
<reference evidence="1 2" key="1">
    <citation type="submission" date="2019-05" db="EMBL/GenBank/DDBJ databases">
        <title>Pseudorhodobacter turbinis sp. nov., isolated from the gut of the Korean turban shell.</title>
        <authorList>
            <person name="Jeong Y.-S."/>
            <person name="Kang W.-R."/>
            <person name="Bae J.-W."/>
        </authorList>
    </citation>
    <scope>NUCLEOTIDE SEQUENCE [LARGE SCALE GENOMIC DNA]</scope>
    <source>
        <strain evidence="1 2">S12M18</strain>
    </source>
</reference>
<evidence type="ECO:0000313" key="1">
    <source>
        <dbReference type="EMBL" id="QCO55049.1"/>
    </source>
</evidence>
<dbReference type="CDD" id="cd14498">
    <property type="entry name" value="DSP"/>
    <property type="match status" value="1"/>
</dbReference>
<sequence length="203" mass="22448">MSPRYERPPISLIEKDVTTYGVSLYIGGRDGASDMALLREHGITTVVNCAVNLDFNLVPDEGRDLTGAAEGAVTFGQGSLRYYKIGLVAGYYILRSALVQELPDRPSYPHRAKGNVLLNCRGGRSRSVSLGALFLHRAMPETYPTLDAAIQHVQIKRELRPDEWFEAPKPVLVDAARQASRWIDMIGHDAPQMRVTDPVEGTK</sequence>
<proteinExistence type="predicted"/>
<organism evidence="1 2">
    <name type="scientific">Pseudorhodobacter turbinis</name>
    <dbReference type="NCBI Taxonomy" id="2500533"/>
    <lineage>
        <taxon>Bacteria</taxon>
        <taxon>Pseudomonadati</taxon>
        <taxon>Pseudomonadota</taxon>
        <taxon>Alphaproteobacteria</taxon>
        <taxon>Rhodobacterales</taxon>
        <taxon>Paracoccaceae</taxon>
        <taxon>Pseudorhodobacter</taxon>
    </lineage>
</organism>
<dbReference type="KEGG" id="pseb:EOK75_04180"/>
<dbReference type="EMBL" id="CP039964">
    <property type="protein sequence ID" value="QCO55049.1"/>
    <property type="molecule type" value="Genomic_DNA"/>
</dbReference>